<dbReference type="Proteomes" id="UP001608902">
    <property type="component" value="Unassembled WGS sequence"/>
</dbReference>
<proteinExistence type="predicted"/>
<dbReference type="AlphaFoldDB" id="A0ABD6EAH2"/>
<evidence type="ECO:0000313" key="1">
    <source>
        <dbReference type="EMBL" id="MFH4977054.1"/>
    </source>
</evidence>
<comment type="caution">
    <text evidence="1">The sequence shown here is derived from an EMBL/GenBank/DDBJ whole genome shotgun (WGS) entry which is preliminary data.</text>
</comment>
<gene>
    <name evidence="1" type="ORF">AB6A40_003763</name>
</gene>
<evidence type="ECO:0000313" key="2">
    <source>
        <dbReference type="Proteomes" id="UP001608902"/>
    </source>
</evidence>
<accession>A0ABD6EAH2</accession>
<name>A0ABD6EAH2_9BILA</name>
<reference evidence="1 2" key="1">
    <citation type="submission" date="2024-08" db="EMBL/GenBank/DDBJ databases">
        <title>Gnathostoma spinigerum genome.</title>
        <authorList>
            <person name="Gonzalez-Bertolin B."/>
            <person name="Monzon S."/>
            <person name="Zaballos A."/>
            <person name="Jimenez P."/>
            <person name="Dekumyoy P."/>
            <person name="Varona S."/>
            <person name="Cuesta I."/>
            <person name="Sumanam S."/>
            <person name="Adisakwattana P."/>
            <person name="Gasser R.B."/>
            <person name="Hernandez-Gonzalez A."/>
            <person name="Young N.D."/>
            <person name="Perteguer M.J."/>
        </authorList>
    </citation>
    <scope>NUCLEOTIDE SEQUENCE [LARGE SCALE GENOMIC DNA]</scope>
    <source>
        <strain evidence="1">AL3</strain>
        <tissue evidence="1">Liver</tissue>
    </source>
</reference>
<dbReference type="EMBL" id="JBGFUD010002029">
    <property type="protein sequence ID" value="MFH4977054.1"/>
    <property type="molecule type" value="Genomic_DNA"/>
</dbReference>
<sequence length="103" mass="11935">MLYPTSSLIIQSLNDINRSESVLATALGCINYAELPISIVAVITDYMRIPLDEVSCYFSYRSSEEFPDSLFEILSCKNFYRERSHNFFRDIHENSRSPRNDVV</sequence>
<keyword evidence="2" id="KW-1185">Reference proteome</keyword>
<protein>
    <submittedName>
        <fullName evidence="1">Uncharacterized protein</fullName>
    </submittedName>
</protein>
<organism evidence="1 2">
    <name type="scientific">Gnathostoma spinigerum</name>
    <dbReference type="NCBI Taxonomy" id="75299"/>
    <lineage>
        <taxon>Eukaryota</taxon>
        <taxon>Metazoa</taxon>
        <taxon>Ecdysozoa</taxon>
        <taxon>Nematoda</taxon>
        <taxon>Chromadorea</taxon>
        <taxon>Rhabditida</taxon>
        <taxon>Spirurina</taxon>
        <taxon>Gnathostomatomorpha</taxon>
        <taxon>Gnathostomatoidea</taxon>
        <taxon>Gnathostomatidae</taxon>
        <taxon>Gnathostoma</taxon>
    </lineage>
</organism>